<dbReference type="SUPFAM" id="SSF89796">
    <property type="entry name" value="CoA-transferase family III (CaiB/BaiF)"/>
    <property type="match status" value="1"/>
</dbReference>
<evidence type="ECO:0000313" key="3">
    <source>
        <dbReference type="Proteomes" id="UP000501240"/>
    </source>
</evidence>
<proteinExistence type="predicted"/>
<gene>
    <name evidence="2" type="ORF">ACTIVE_1565</name>
</gene>
<accession>A0A7D4ALX0</accession>
<dbReference type="EMBL" id="CP053892">
    <property type="protein sequence ID" value="QKG19929.1"/>
    <property type="molecule type" value="Genomic_DNA"/>
</dbReference>
<dbReference type="InterPro" id="IPR003673">
    <property type="entry name" value="CoA-Trfase_fam_III"/>
</dbReference>
<name>A0A7D4ALX0_ACTVE</name>
<feature type="region of interest" description="Disordered" evidence="1">
    <location>
        <begin position="409"/>
        <end position="441"/>
    </location>
</feature>
<dbReference type="AlphaFoldDB" id="A0A7D4ALX0"/>
<keyword evidence="3" id="KW-1185">Reference proteome</keyword>
<sequence length="441" mass="46988">METRTRPGAPLAGIRIVEASMLGPGAATTHLADLGAEVIKVEPPHGDYLRETTWPLVSGVSLMHLHISRGKRSIVLDLRTAEGREVFLDLARGADVVVEAMRPGGLERRGVGPAVLAEANPRLVFCGISGYGETGPYRGLPSHGVAFDTWAGLVRPEPTGDGHWAIPEHPSTGINAGPLFAALGILAAVIRARATGVGGRLEVAQSDAAASMDWLRSETWRAYERPESEVTGNSADGFRRREPGTAGMRDGVRYQFYATADGHILLMASERELWRNFCAAVGRLDLFERHPGSRYADHAVGDTVLRDELTEIFAGRGSAEWIAFGAEHDVPIAPVNTPRTLADDPQFQERLPWLPAERLGTDQLPSPIRFVGEERRVPARAPALGEHTGEILREVLGYGPAAIARLRESGALGAPDEAGDAGEPDGVRPGSAGPVPAAPGG</sequence>
<dbReference type="Pfam" id="PF02515">
    <property type="entry name" value="CoA_transf_3"/>
    <property type="match status" value="1"/>
</dbReference>
<dbReference type="GO" id="GO:0003824">
    <property type="term" value="F:catalytic activity"/>
    <property type="evidence" value="ECO:0007669"/>
    <property type="project" value="InterPro"/>
</dbReference>
<dbReference type="InterPro" id="IPR023606">
    <property type="entry name" value="CoA-Trfase_III_dom_1_sf"/>
</dbReference>
<dbReference type="PANTHER" id="PTHR48228:SF5">
    <property type="entry name" value="ALPHA-METHYLACYL-COA RACEMASE"/>
    <property type="match status" value="1"/>
</dbReference>
<dbReference type="InterPro" id="IPR044855">
    <property type="entry name" value="CoA-Trfase_III_dom3_sf"/>
</dbReference>
<dbReference type="InterPro" id="IPR050509">
    <property type="entry name" value="CoA-transferase_III"/>
</dbReference>
<organism evidence="2 3">
    <name type="scientific">Actinomadura verrucosospora</name>
    <dbReference type="NCBI Taxonomy" id="46165"/>
    <lineage>
        <taxon>Bacteria</taxon>
        <taxon>Bacillati</taxon>
        <taxon>Actinomycetota</taxon>
        <taxon>Actinomycetes</taxon>
        <taxon>Streptosporangiales</taxon>
        <taxon>Thermomonosporaceae</taxon>
        <taxon>Actinomadura</taxon>
    </lineage>
</organism>
<dbReference type="Gene3D" id="3.40.50.10540">
    <property type="entry name" value="Crotonobetainyl-coa:carnitine coa-transferase, domain 1"/>
    <property type="match status" value="1"/>
</dbReference>
<reference evidence="2 3" key="1">
    <citation type="submission" date="2020-05" db="EMBL/GenBank/DDBJ databases">
        <title>Actinomadura verrucosospora NRRL-B18236 (PFL_A860) Genome sequencing and assembly.</title>
        <authorList>
            <person name="Samborskyy M."/>
        </authorList>
    </citation>
    <scope>NUCLEOTIDE SEQUENCE [LARGE SCALE GENOMIC DNA]</scope>
    <source>
        <strain evidence="2 3">NRRL:B18236</strain>
    </source>
</reference>
<evidence type="ECO:0000256" key="1">
    <source>
        <dbReference type="SAM" id="MobiDB-lite"/>
    </source>
</evidence>
<dbReference type="PANTHER" id="PTHR48228">
    <property type="entry name" value="SUCCINYL-COA--D-CITRAMALATE COA-TRANSFERASE"/>
    <property type="match status" value="1"/>
</dbReference>
<protein>
    <submittedName>
        <fullName evidence="2">L-carnitine dehydratase/bile acid-inducible protein F</fullName>
    </submittedName>
</protein>
<dbReference type="Proteomes" id="UP000501240">
    <property type="component" value="Chromosome"/>
</dbReference>
<dbReference type="Gene3D" id="3.30.1540.10">
    <property type="entry name" value="formyl-coa transferase, domain 3"/>
    <property type="match status" value="1"/>
</dbReference>
<evidence type="ECO:0000313" key="2">
    <source>
        <dbReference type="EMBL" id="QKG19929.1"/>
    </source>
</evidence>